<evidence type="ECO:0000313" key="3">
    <source>
        <dbReference type="Proteomes" id="UP000250266"/>
    </source>
</evidence>
<feature type="compositionally biased region" description="Low complexity" evidence="1">
    <location>
        <begin position="116"/>
        <end position="133"/>
    </location>
</feature>
<evidence type="ECO:0000256" key="1">
    <source>
        <dbReference type="SAM" id="MobiDB-lite"/>
    </source>
</evidence>
<feature type="region of interest" description="Disordered" evidence="1">
    <location>
        <begin position="153"/>
        <end position="176"/>
    </location>
</feature>
<protein>
    <submittedName>
        <fullName evidence="2">Uncharacterized protein</fullName>
    </submittedName>
</protein>
<organism evidence="2 3">
    <name type="scientific">Lepidopterella palustris CBS 459.81</name>
    <dbReference type="NCBI Taxonomy" id="1314670"/>
    <lineage>
        <taxon>Eukaryota</taxon>
        <taxon>Fungi</taxon>
        <taxon>Dikarya</taxon>
        <taxon>Ascomycota</taxon>
        <taxon>Pezizomycotina</taxon>
        <taxon>Dothideomycetes</taxon>
        <taxon>Pleosporomycetidae</taxon>
        <taxon>Mytilinidiales</taxon>
        <taxon>Argynnaceae</taxon>
        <taxon>Lepidopterella</taxon>
    </lineage>
</organism>
<dbReference type="EMBL" id="KV745014">
    <property type="protein sequence ID" value="OCK79269.1"/>
    <property type="molecule type" value="Genomic_DNA"/>
</dbReference>
<sequence length="176" mass="19876">MDGGDEKPTISFFADRLDLEKRDYGMSPPKFCELHLRWFERIPRHNSGNTLRLVLNANKEKSDNGRRQSFFSIMRRLSFSGASPTSPQSTLGIDFADLLYDFMYNPLVSPSHYRTPSALSSRSPDPSHSSPIPMQQTYPAASIRAASITSDRSDSIFMPLTPTHRTEHFSGKQQCS</sequence>
<feature type="region of interest" description="Disordered" evidence="1">
    <location>
        <begin position="113"/>
        <end position="141"/>
    </location>
</feature>
<dbReference type="Proteomes" id="UP000250266">
    <property type="component" value="Unassembled WGS sequence"/>
</dbReference>
<reference evidence="2 3" key="1">
    <citation type="journal article" date="2016" name="Nat. Commun.">
        <title>Ectomycorrhizal ecology is imprinted in the genome of the dominant symbiotic fungus Cenococcum geophilum.</title>
        <authorList>
            <consortium name="DOE Joint Genome Institute"/>
            <person name="Peter M."/>
            <person name="Kohler A."/>
            <person name="Ohm R.A."/>
            <person name="Kuo A."/>
            <person name="Krutzmann J."/>
            <person name="Morin E."/>
            <person name="Arend M."/>
            <person name="Barry K.W."/>
            <person name="Binder M."/>
            <person name="Choi C."/>
            <person name="Clum A."/>
            <person name="Copeland A."/>
            <person name="Grisel N."/>
            <person name="Haridas S."/>
            <person name="Kipfer T."/>
            <person name="LaButti K."/>
            <person name="Lindquist E."/>
            <person name="Lipzen A."/>
            <person name="Maire R."/>
            <person name="Meier B."/>
            <person name="Mihaltcheva S."/>
            <person name="Molinier V."/>
            <person name="Murat C."/>
            <person name="Poggeler S."/>
            <person name="Quandt C.A."/>
            <person name="Sperisen C."/>
            <person name="Tritt A."/>
            <person name="Tisserant E."/>
            <person name="Crous P.W."/>
            <person name="Henrissat B."/>
            <person name="Nehls U."/>
            <person name="Egli S."/>
            <person name="Spatafora J.W."/>
            <person name="Grigoriev I.V."/>
            <person name="Martin F.M."/>
        </authorList>
    </citation>
    <scope>NUCLEOTIDE SEQUENCE [LARGE SCALE GENOMIC DNA]</scope>
    <source>
        <strain evidence="2 3">CBS 459.81</strain>
    </source>
</reference>
<keyword evidence="3" id="KW-1185">Reference proteome</keyword>
<proteinExistence type="predicted"/>
<accession>A0A8E2E8P3</accession>
<dbReference type="AlphaFoldDB" id="A0A8E2E8P3"/>
<name>A0A8E2E8P3_9PEZI</name>
<evidence type="ECO:0000313" key="2">
    <source>
        <dbReference type="EMBL" id="OCK79269.1"/>
    </source>
</evidence>
<gene>
    <name evidence="2" type="ORF">K432DRAFT_73783</name>
</gene>
<dbReference type="OrthoDB" id="4742981at2759"/>